<gene>
    <name evidence="3" type="ORF">V2J94_40240</name>
</gene>
<comment type="similarity">
    <text evidence="1 2">Belongs to the short-chain dehydrogenases/reductases (SDR) family.</text>
</comment>
<evidence type="ECO:0000313" key="3">
    <source>
        <dbReference type="EMBL" id="MEE4598024.1"/>
    </source>
</evidence>
<sequence>MQIDLSGRTALVTGSTAGIGEATAQALASAGADVVVNGRNADRVAETAERIGARGVTADVGTAEGTADLIRQLPEVDVLVNNTGIFATRPVFEIPDGDWLRFFEVNVLSGVRLARHYAPRMARRGWGRVIFVSSEAGIQTPADMVHYGMTKTAQLAVSRGMAQELAGAGVTVNCVLPGPTMSDGVLAMFDELYPGLDPAEQERRYLAENRAAASLLKRLIRPHEVASMITYVVSEQASATTGRALGADGGLVPTIVP</sequence>
<dbReference type="InterPro" id="IPR036291">
    <property type="entry name" value="NAD(P)-bd_dom_sf"/>
</dbReference>
<accession>A0ABU7QCD5</accession>
<reference evidence="3 4" key="1">
    <citation type="submission" date="2023-11" db="EMBL/GenBank/DDBJ databases">
        <title>30 novel species of actinomycetes from the DSMZ collection.</title>
        <authorList>
            <person name="Nouioui I."/>
        </authorList>
    </citation>
    <scope>NUCLEOTIDE SEQUENCE [LARGE SCALE GENOMIC DNA]</scope>
    <source>
        <strain evidence="3 4">DSM 41524</strain>
    </source>
</reference>
<name>A0ABU7QCD5_9ACTN</name>
<dbReference type="PRINTS" id="PR00081">
    <property type="entry name" value="GDHRDH"/>
</dbReference>
<evidence type="ECO:0000256" key="1">
    <source>
        <dbReference type="ARBA" id="ARBA00006484"/>
    </source>
</evidence>
<dbReference type="Gene3D" id="3.40.50.720">
    <property type="entry name" value="NAD(P)-binding Rossmann-like Domain"/>
    <property type="match status" value="1"/>
</dbReference>
<proteinExistence type="inferred from homology"/>
<dbReference type="Proteomes" id="UP001354709">
    <property type="component" value="Unassembled WGS sequence"/>
</dbReference>
<organism evidence="3 4">
    <name type="scientific">Streptomyces asiaticus subsp. ignotus</name>
    <dbReference type="NCBI Taxonomy" id="3098222"/>
    <lineage>
        <taxon>Bacteria</taxon>
        <taxon>Bacillati</taxon>
        <taxon>Actinomycetota</taxon>
        <taxon>Actinomycetes</taxon>
        <taxon>Kitasatosporales</taxon>
        <taxon>Streptomycetaceae</taxon>
        <taxon>Streptomyces</taxon>
        <taxon>Streptomyces violaceusniger group</taxon>
    </lineage>
</organism>
<evidence type="ECO:0000256" key="2">
    <source>
        <dbReference type="RuleBase" id="RU000363"/>
    </source>
</evidence>
<dbReference type="InterPro" id="IPR002347">
    <property type="entry name" value="SDR_fam"/>
</dbReference>
<protein>
    <submittedName>
        <fullName evidence="3">SDR family oxidoreductase</fullName>
        <ecNumber evidence="3">1.-.-.-</ecNumber>
    </submittedName>
</protein>
<dbReference type="PANTHER" id="PTHR42879">
    <property type="entry name" value="3-OXOACYL-(ACYL-CARRIER-PROTEIN) REDUCTASE"/>
    <property type="match status" value="1"/>
</dbReference>
<comment type="caution">
    <text evidence="3">The sequence shown here is derived from an EMBL/GenBank/DDBJ whole genome shotgun (WGS) entry which is preliminary data.</text>
</comment>
<dbReference type="GO" id="GO:0016491">
    <property type="term" value="F:oxidoreductase activity"/>
    <property type="evidence" value="ECO:0007669"/>
    <property type="project" value="UniProtKB-KW"/>
</dbReference>
<keyword evidence="3" id="KW-0560">Oxidoreductase</keyword>
<keyword evidence="4" id="KW-1185">Reference proteome</keyword>
<dbReference type="Pfam" id="PF00106">
    <property type="entry name" value="adh_short"/>
    <property type="match status" value="1"/>
</dbReference>
<evidence type="ECO:0000313" key="4">
    <source>
        <dbReference type="Proteomes" id="UP001354709"/>
    </source>
</evidence>
<dbReference type="InterPro" id="IPR050259">
    <property type="entry name" value="SDR"/>
</dbReference>
<dbReference type="PRINTS" id="PR00080">
    <property type="entry name" value="SDRFAMILY"/>
</dbReference>
<dbReference type="EC" id="1.-.-.-" evidence="3"/>
<dbReference type="RefSeq" id="WP_330815014.1">
    <property type="nucleotide sequence ID" value="NZ_JAZBJO010000042.1"/>
</dbReference>
<dbReference type="SUPFAM" id="SSF51735">
    <property type="entry name" value="NAD(P)-binding Rossmann-fold domains"/>
    <property type="match status" value="1"/>
</dbReference>
<dbReference type="CDD" id="cd05233">
    <property type="entry name" value="SDR_c"/>
    <property type="match status" value="1"/>
</dbReference>
<dbReference type="EMBL" id="JAZBJO010000042">
    <property type="protein sequence ID" value="MEE4598024.1"/>
    <property type="molecule type" value="Genomic_DNA"/>
</dbReference>